<gene>
    <name evidence="2" type="ORF">CYCCA115_LOCUS16009</name>
</gene>
<evidence type="ECO:0000256" key="1">
    <source>
        <dbReference type="SAM" id="MobiDB-lite"/>
    </source>
</evidence>
<dbReference type="AlphaFoldDB" id="A0AAD2FXY4"/>
<feature type="region of interest" description="Disordered" evidence="1">
    <location>
        <begin position="1"/>
        <end position="31"/>
    </location>
</feature>
<feature type="region of interest" description="Disordered" evidence="1">
    <location>
        <begin position="230"/>
        <end position="258"/>
    </location>
</feature>
<dbReference type="Proteomes" id="UP001295423">
    <property type="component" value="Unassembled WGS sequence"/>
</dbReference>
<accession>A0AAD2FXY4</accession>
<organism evidence="2 3">
    <name type="scientific">Cylindrotheca closterium</name>
    <dbReference type="NCBI Taxonomy" id="2856"/>
    <lineage>
        <taxon>Eukaryota</taxon>
        <taxon>Sar</taxon>
        <taxon>Stramenopiles</taxon>
        <taxon>Ochrophyta</taxon>
        <taxon>Bacillariophyta</taxon>
        <taxon>Bacillariophyceae</taxon>
        <taxon>Bacillariophycidae</taxon>
        <taxon>Bacillariales</taxon>
        <taxon>Bacillariaceae</taxon>
        <taxon>Cylindrotheca</taxon>
    </lineage>
</organism>
<protein>
    <submittedName>
        <fullName evidence="2">Uncharacterized protein</fullName>
    </submittedName>
</protein>
<proteinExistence type="predicted"/>
<name>A0AAD2FXY4_9STRA</name>
<sequence length="288" mass="32730">MFKRFELTEAERKSSVRPIKPSSEETVTSATYSSCTSLEEDHFSYVSAITMDDEFGVSDRFTISDRYQYRLDPRLHSLKEQKRSSDPEMEEEQAKRQILPVTNMNRFSSVAEAADTKLCAAPRRRLSMSYRSAYSKSYDSLDSTCGNGESASSILTRSARSGSVDSCLSSASTDLDYRNSQQWHNSTFFLSEDNLDLGISERFDENEENDVSHSSYEEPLHEELEYDLPLGGESESKLPISHHEDTAPRRNYRRHGKCNPPVYGYSRSGISSQSLDLLDVFGDQGRRH</sequence>
<keyword evidence="3" id="KW-1185">Reference proteome</keyword>
<comment type="caution">
    <text evidence="2">The sequence shown here is derived from an EMBL/GenBank/DDBJ whole genome shotgun (WGS) entry which is preliminary data.</text>
</comment>
<evidence type="ECO:0000313" key="3">
    <source>
        <dbReference type="Proteomes" id="UP001295423"/>
    </source>
</evidence>
<reference evidence="2" key="1">
    <citation type="submission" date="2023-08" db="EMBL/GenBank/DDBJ databases">
        <authorList>
            <person name="Audoor S."/>
            <person name="Bilcke G."/>
        </authorList>
    </citation>
    <scope>NUCLEOTIDE SEQUENCE</scope>
</reference>
<feature type="compositionally biased region" description="Basic and acidic residues" evidence="1">
    <location>
        <begin position="1"/>
        <end position="14"/>
    </location>
</feature>
<dbReference type="EMBL" id="CAKOGP040001903">
    <property type="protein sequence ID" value="CAJ1955970.1"/>
    <property type="molecule type" value="Genomic_DNA"/>
</dbReference>
<evidence type="ECO:0000313" key="2">
    <source>
        <dbReference type="EMBL" id="CAJ1955970.1"/>
    </source>
</evidence>